<comment type="caution">
    <text evidence="2">The sequence shown here is derived from an EMBL/GenBank/DDBJ whole genome shotgun (WGS) entry which is preliminary data.</text>
</comment>
<dbReference type="Proteomes" id="UP001495779">
    <property type="component" value="Unassembled WGS sequence"/>
</dbReference>
<evidence type="ECO:0000313" key="2">
    <source>
        <dbReference type="EMBL" id="EMP9432575.1"/>
    </source>
</evidence>
<evidence type="ECO:0000259" key="1">
    <source>
        <dbReference type="PROSITE" id="PS51186"/>
    </source>
</evidence>
<dbReference type="SUPFAM" id="SSF55729">
    <property type="entry name" value="Acyl-CoA N-acyltransferases (Nat)"/>
    <property type="match status" value="1"/>
</dbReference>
<proteinExistence type="predicted"/>
<organism evidence="2">
    <name type="scientific">Providencia stuartii</name>
    <dbReference type="NCBI Taxonomy" id="588"/>
    <lineage>
        <taxon>Bacteria</taxon>
        <taxon>Pseudomonadati</taxon>
        <taxon>Pseudomonadota</taxon>
        <taxon>Gammaproteobacteria</taxon>
        <taxon>Enterobacterales</taxon>
        <taxon>Morganellaceae</taxon>
        <taxon>Providencia</taxon>
    </lineage>
</organism>
<dbReference type="CDD" id="cd04301">
    <property type="entry name" value="NAT_SF"/>
    <property type="match status" value="1"/>
</dbReference>
<dbReference type="AlphaFoldDB" id="A0AAI9HZ47"/>
<dbReference type="Pfam" id="PF00583">
    <property type="entry name" value="Acetyltransf_1"/>
    <property type="match status" value="1"/>
</dbReference>
<dbReference type="EMBL" id="AAZDVE040000009">
    <property type="protein sequence ID" value="EMP9432575.1"/>
    <property type="molecule type" value="Genomic_DNA"/>
</dbReference>
<dbReference type="GO" id="GO:0016747">
    <property type="term" value="F:acyltransferase activity, transferring groups other than amino-acyl groups"/>
    <property type="evidence" value="ECO:0007669"/>
    <property type="project" value="InterPro"/>
</dbReference>
<feature type="domain" description="N-acetyltransferase" evidence="1">
    <location>
        <begin position="3"/>
        <end position="170"/>
    </location>
</feature>
<protein>
    <submittedName>
        <fullName evidence="2">GNAT family N-acetyltransferase</fullName>
    </submittedName>
</protein>
<dbReference type="InterPro" id="IPR000182">
    <property type="entry name" value="GNAT_dom"/>
</dbReference>
<gene>
    <name evidence="2" type="ORF">JRA39_001612</name>
    <name evidence="3" type="ORF">KDV35_05500</name>
</gene>
<dbReference type="InterPro" id="IPR016181">
    <property type="entry name" value="Acyl_CoA_acyltransferase"/>
</dbReference>
<dbReference type="Gene3D" id="3.40.630.30">
    <property type="match status" value="1"/>
</dbReference>
<evidence type="ECO:0000313" key="3">
    <source>
        <dbReference type="EMBL" id="MER5076323.1"/>
    </source>
</evidence>
<dbReference type="PROSITE" id="PS51186">
    <property type="entry name" value="GNAT"/>
    <property type="match status" value="1"/>
</dbReference>
<sequence length="170" mass="19466">MEVILRKATEQDATLLYNIGMESYLYHFAKLWLHADELASYLYHEYSPHKIIDDISRPDTDWFIIENTQPIGIVKLTYHAAITNESIIGTQLNKLYFLPTATGKGNGKSIFNQIESLAKQHGDRLLWLDVLAENHSAVNFYQANGMSKFKETAFTHHSQQSIAFIMSKTL</sequence>
<accession>A0AAI9HZ47</accession>
<reference evidence="2" key="2">
    <citation type="submission" date="2024-02" db="EMBL/GenBank/DDBJ databases">
        <authorList>
            <consortium name="Clinical and Environmental Microbiology Branch: Whole genome sequencing antimicrobial resistance pathogens in the healthcare setting"/>
        </authorList>
    </citation>
    <scope>NUCLEOTIDE SEQUENCE</scope>
    <source>
        <strain evidence="2">2020GO-00142</strain>
    </source>
</reference>
<evidence type="ECO:0000313" key="4">
    <source>
        <dbReference type="Proteomes" id="UP001495779"/>
    </source>
</evidence>
<dbReference type="RefSeq" id="WP_154624132.1">
    <property type="nucleotide sequence ID" value="NZ_CP095443.1"/>
</dbReference>
<dbReference type="EMBL" id="JAGSRH010000006">
    <property type="protein sequence ID" value="MER5076323.1"/>
    <property type="molecule type" value="Genomic_DNA"/>
</dbReference>
<name>A0AAI9HZ47_PROST</name>
<reference evidence="3 4" key="1">
    <citation type="submission" date="2021-04" db="EMBL/GenBank/DDBJ databases">
        <title>Determining the burden of carbapenem-resistant Enterobacterales from a tertiary public heath setting in Bangladesh: a clinical, epidemiological, and molecular study.</title>
        <authorList>
            <person name="Farzana R."/>
            <person name="Walsh T.R."/>
        </authorList>
    </citation>
    <scope>NUCLEOTIDE SEQUENCE [LARGE SCALE GENOMIC DNA]</scope>
    <source>
        <strain evidence="3">Dmpro_s316</strain>
        <strain evidence="4">dmpro_s316</strain>
    </source>
</reference>